<keyword evidence="6" id="KW-1185">Reference proteome</keyword>
<keyword evidence="4" id="KW-0663">Pyridoxal phosphate</keyword>
<dbReference type="EMBL" id="MNCJ02000320">
    <property type="protein sequence ID" value="KAF5804780.1"/>
    <property type="molecule type" value="Genomic_DNA"/>
</dbReference>
<sequence length="67" mass="7619">MHAPYVWVHFPGRNSWDVFSDILEKSHVVTTLGSGFGPAGEGFVRVSGFRPRSIVLEACRRFKELRK</sequence>
<accession>A0A9K3IXW7</accession>
<reference evidence="5" key="2">
    <citation type="submission" date="2020-06" db="EMBL/GenBank/DDBJ databases">
        <title>Helianthus annuus Genome sequencing and assembly Release 2.</title>
        <authorList>
            <person name="Gouzy J."/>
            <person name="Langlade N."/>
            <person name="Munos S."/>
        </authorList>
    </citation>
    <scope>NUCLEOTIDE SEQUENCE</scope>
    <source>
        <tissue evidence="5">Leaves</tissue>
    </source>
</reference>
<evidence type="ECO:0000313" key="6">
    <source>
        <dbReference type="Proteomes" id="UP000215914"/>
    </source>
</evidence>
<keyword evidence="3 5" id="KW-0808">Transferase</keyword>
<dbReference type="InterPro" id="IPR019942">
    <property type="entry name" value="DapL/ALD1"/>
</dbReference>
<name>A0A9K3IXW7_HELAN</name>
<evidence type="ECO:0000256" key="2">
    <source>
        <dbReference type="ARBA" id="ARBA00022576"/>
    </source>
</evidence>
<dbReference type="AlphaFoldDB" id="A0A9K3IXW7"/>
<proteinExistence type="predicted"/>
<dbReference type="Gene3D" id="3.90.1150.10">
    <property type="entry name" value="Aspartate Aminotransferase, domain 1"/>
    <property type="match status" value="1"/>
</dbReference>
<protein>
    <submittedName>
        <fullName evidence="5">LL-diaminopimelate aminotransferase</fullName>
        <ecNumber evidence="5">2.6.1.83</ecNumber>
    </submittedName>
</protein>
<dbReference type="InterPro" id="IPR015424">
    <property type="entry name" value="PyrdxlP-dep_Trfase"/>
</dbReference>
<dbReference type="Gramene" id="mRNA:HanXRQr2_Chr05g0201131">
    <property type="protein sequence ID" value="CDS:HanXRQr2_Chr05g0201131.1"/>
    <property type="gene ID" value="HanXRQr2_Chr05g0201131"/>
</dbReference>
<evidence type="ECO:0000256" key="1">
    <source>
        <dbReference type="ARBA" id="ARBA00001933"/>
    </source>
</evidence>
<evidence type="ECO:0000256" key="4">
    <source>
        <dbReference type="ARBA" id="ARBA00022898"/>
    </source>
</evidence>
<reference evidence="5" key="1">
    <citation type="journal article" date="2017" name="Nature">
        <title>The sunflower genome provides insights into oil metabolism, flowering and Asterid evolution.</title>
        <authorList>
            <person name="Badouin H."/>
            <person name="Gouzy J."/>
            <person name="Grassa C.J."/>
            <person name="Murat F."/>
            <person name="Staton S.E."/>
            <person name="Cottret L."/>
            <person name="Lelandais-Briere C."/>
            <person name="Owens G.L."/>
            <person name="Carrere S."/>
            <person name="Mayjonade B."/>
            <person name="Legrand L."/>
            <person name="Gill N."/>
            <person name="Kane N.C."/>
            <person name="Bowers J.E."/>
            <person name="Hubner S."/>
            <person name="Bellec A."/>
            <person name="Berard A."/>
            <person name="Berges H."/>
            <person name="Blanchet N."/>
            <person name="Boniface M.C."/>
            <person name="Brunel D."/>
            <person name="Catrice O."/>
            <person name="Chaidir N."/>
            <person name="Claudel C."/>
            <person name="Donnadieu C."/>
            <person name="Faraut T."/>
            <person name="Fievet G."/>
            <person name="Helmstetter N."/>
            <person name="King M."/>
            <person name="Knapp S.J."/>
            <person name="Lai Z."/>
            <person name="Le Paslier M.C."/>
            <person name="Lippi Y."/>
            <person name="Lorenzon L."/>
            <person name="Mandel J.R."/>
            <person name="Marage G."/>
            <person name="Marchand G."/>
            <person name="Marquand E."/>
            <person name="Bret-Mestries E."/>
            <person name="Morien E."/>
            <person name="Nambeesan S."/>
            <person name="Nguyen T."/>
            <person name="Pegot-Espagnet P."/>
            <person name="Pouilly N."/>
            <person name="Raftis F."/>
            <person name="Sallet E."/>
            <person name="Schiex T."/>
            <person name="Thomas J."/>
            <person name="Vandecasteele C."/>
            <person name="Vares D."/>
            <person name="Vear F."/>
            <person name="Vautrin S."/>
            <person name="Crespi M."/>
            <person name="Mangin B."/>
            <person name="Burke J.M."/>
            <person name="Salse J."/>
            <person name="Munos S."/>
            <person name="Vincourt P."/>
            <person name="Rieseberg L.H."/>
            <person name="Langlade N.B."/>
        </authorList>
    </citation>
    <scope>NUCLEOTIDE SEQUENCE</scope>
    <source>
        <tissue evidence="5">Leaves</tissue>
    </source>
</reference>
<dbReference type="Proteomes" id="UP000215914">
    <property type="component" value="Unassembled WGS sequence"/>
</dbReference>
<evidence type="ECO:0000256" key="3">
    <source>
        <dbReference type="ARBA" id="ARBA00022679"/>
    </source>
</evidence>
<comment type="cofactor">
    <cofactor evidence="1">
        <name>pyridoxal 5'-phosphate</name>
        <dbReference type="ChEBI" id="CHEBI:597326"/>
    </cofactor>
</comment>
<gene>
    <name evidence="5" type="ORF">HanXRQr2_Chr05g0201131</name>
</gene>
<dbReference type="PANTHER" id="PTHR43144">
    <property type="entry name" value="AMINOTRANSFERASE"/>
    <property type="match status" value="1"/>
</dbReference>
<keyword evidence="2 5" id="KW-0032">Aminotransferase</keyword>
<dbReference type="GO" id="GO:0010285">
    <property type="term" value="F:L,L-diaminopimelate aminotransferase activity"/>
    <property type="evidence" value="ECO:0007669"/>
    <property type="project" value="UniProtKB-EC"/>
</dbReference>
<dbReference type="SUPFAM" id="SSF53383">
    <property type="entry name" value="PLP-dependent transferases"/>
    <property type="match status" value="1"/>
</dbReference>
<comment type="caution">
    <text evidence="5">The sequence shown here is derived from an EMBL/GenBank/DDBJ whole genome shotgun (WGS) entry which is preliminary data.</text>
</comment>
<evidence type="ECO:0000313" key="5">
    <source>
        <dbReference type="EMBL" id="KAF5804780.1"/>
    </source>
</evidence>
<organism evidence="5 6">
    <name type="scientific">Helianthus annuus</name>
    <name type="common">Common sunflower</name>
    <dbReference type="NCBI Taxonomy" id="4232"/>
    <lineage>
        <taxon>Eukaryota</taxon>
        <taxon>Viridiplantae</taxon>
        <taxon>Streptophyta</taxon>
        <taxon>Embryophyta</taxon>
        <taxon>Tracheophyta</taxon>
        <taxon>Spermatophyta</taxon>
        <taxon>Magnoliopsida</taxon>
        <taxon>eudicotyledons</taxon>
        <taxon>Gunneridae</taxon>
        <taxon>Pentapetalae</taxon>
        <taxon>asterids</taxon>
        <taxon>campanulids</taxon>
        <taxon>Asterales</taxon>
        <taxon>Asteraceae</taxon>
        <taxon>Asteroideae</taxon>
        <taxon>Heliantheae alliance</taxon>
        <taxon>Heliantheae</taxon>
        <taxon>Helianthus</taxon>
    </lineage>
</organism>
<dbReference type="InterPro" id="IPR015422">
    <property type="entry name" value="PyrdxlP-dep_Trfase_small"/>
</dbReference>
<dbReference type="EC" id="2.6.1.83" evidence="5"/>